<dbReference type="SUPFAM" id="SSF52540">
    <property type="entry name" value="P-loop containing nucleoside triphosphate hydrolases"/>
    <property type="match status" value="1"/>
</dbReference>
<evidence type="ECO:0000313" key="12">
    <source>
        <dbReference type="RefSeq" id="XP_017978239.1"/>
    </source>
</evidence>
<dbReference type="GeneID" id="18507157"/>
<keyword evidence="7" id="KW-0175">Coiled coil</keyword>
<evidence type="ECO:0000259" key="10">
    <source>
        <dbReference type="Pfam" id="PF23559"/>
    </source>
</evidence>
<feature type="domain" description="Disease resistance protein At4g27190-like leucine-rich repeats" evidence="9">
    <location>
        <begin position="743"/>
        <end position="843"/>
    </location>
</feature>
<evidence type="ECO:0000256" key="3">
    <source>
        <dbReference type="ARBA" id="ARBA00022737"/>
    </source>
</evidence>
<evidence type="ECO:0000256" key="6">
    <source>
        <dbReference type="ARBA" id="ARBA00022840"/>
    </source>
</evidence>
<dbReference type="KEGG" id="tcc:18507157"/>
<dbReference type="SUPFAM" id="SSF52058">
    <property type="entry name" value="L domain-like"/>
    <property type="match status" value="1"/>
</dbReference>
<organism evidence="11 12">
    <name type="scientific">Theobroma cacao</name>
    <name type="common">Cacao</name>
    <name type="synonym">Cocoa</name>
    <dbReference type="NCBI Taxonomy" id="3641"/>
    <lineage>
        <taxon>Eukaryota</taxon>
        <taxon>Viridiplantae</taxon>
        <taxon>Streptophyta</taxon>
        <taxon>Embryophyta</taxon>
        <taxon>Tracheophyta</taxon>
        <taxon>Spermatophyta</taxon>
        <taxon>Magnoliopsida</taxon>
        <taxon>eudicotyledons</taxon>
        <taxon>Gunneridae</taxon>
        <taxon>Pentapetalae</taxon>
        <taxon>rosids</taxon>
        <taxon>malvids</taxon>
        <taxon>Malvales</taxon>
        <taxon>Malvaceae</taxon>
        <taxon>Byttnerioideae</taxon>
        <taxon>Theobroma</taxon>
    </lineage>
</organism>
<dbReference type="FunFam" id="1.10.8.430:FF:000003">
    <property type="entry name" value="Probable disease resistance protein At5g66910"/>
    <property type="match status" value="1"/>
</dbReference>
<dbReference type="GO" id="GO:0005524">
    <property type="term" value="F:ATP binding"/>
    <property type="evidence" value="ECO:0007669"/>
    <property type="project" value="UniProtKB-KW"/>
</dbReference>
<dbReference type="RefSeq" id="XP_017978239.1">
    <property type="nucleotide sequence ID" value="XM_018122750.1"/>
</dbReference>
<dbReference type="SMART" id="SM00369">
    <property type="entry name" value="LRR_TYP"/>
    <property type="match status" value="3"/>
</dbReference>
<evidence type="ECO:0000256" key="4">
    <source>
        <dbReference type="ARBA" id="ARBA00022741"/>
    </source>
</evidence>
<keyword evidence="6" id="KW-0067">ATP-binding</keyword>
<sequence length="969" mass="111522">HASYTRKLEDNLKALSVELAKLNAQRDDVKRRVDLAEQQRMVPLNQVQLWLSRVQIVRAEAEVLIKGGTQQIQKLCFGGCFSKNCKSSYNFGKQVTRKLAEIVDLKNEGDFERVAKNELAPQVDVRPTEPTVGLESTLANVWHLLEEKGVGIIGLYGLGGVGKTTLWTQINNKLSNNLIDYDIVIWVVTSKDHTIEKVQEKIGEKVGLSNELWKSKSYDEKAIDIFRILSKKKFVLLMDDVWERVDLIKVGIPVPNQDNVSKLIFTTRFLEVCGKMEAQEKMEVKCLRKDEAWELFEKKVGEETLDSHPDTRGLAQQVAAKCGGLPLALITIGRAMACKKMPQDWKYAIEVLQKFPHKLARMDQQVYSLLKFSYDSLPTDTMRSCLLYCSLYPEDFFISVNLLIDCWFCEGFLGEFGNISGARMQGYNIINSLVDACLLERSEYFAEYVKMHDVIRDMALWIACECEALEKKFCVQARVGSNKTLDFESWEGLRMSLAYSGIEGLRGTPRCPNLQTLFLNGNNLKVISNGFFQFMRNLRVLYLYFNMHLCELPKGFSALVSLEYLDLSFTSVRELPIELNRLSRLKILNLVETIYLQKIPRQLICRFSKLQIFRMSVLSSYEDEMDEDNVLNGGNEDLLKELKCLAHLDELRIEIKSVFALESLLSFHNLRGCTEQLLLLDFRETKVFNVSCLANMERLESLVVRKCESMEEMVMRKMENEFGEGRMIESSSLFPTNSNRIAPCFHVLSEVSLGGCNKLKNATWLAFVSTLTKLVVMSCSRMEEIISDQVTNMVEIPNPSPFAKLEKLDLRDLPKLKSICWGALPFPCLRQIRVFNCSKLIKLPLNFDSGNQISIEGYQEWWEKIQWNDEVTRNAFLPSFKCVDWWKDVDWEDEAIIHPTLLFRKHNIFGSNYRSNNNFSALMHIFLFFGQRLVHGQVNQFDDSYMYLEINIEREKGCWKVSQDISSVV</sequence>
<dbReference type="Gramene" id="Tc06v2_t002190.1">
    <property type="protein sequence ID" value="Tc06v2_p002190.1"/>
    <property type="gene ID" value="Tc06v2_g002190"/>
</dbReference>
<feature type="domain" description="NB-ARC" evidence="8">
    <location>
        <begin position="137"/>
        <end position="305"/>
    </location>
</feature>
<dbReference type="Gene3D" id="3.40.50.300">
    <property type="entry name" value="P-loop containing nucleotide triphosphate hydrolases"/>
    <property type="match status" value="1"/>
</dbReference>
<evidence type="ECO:0000259" key="8">
    <source>
        <dbReference type="Pfam" id="PF00931"/>
    </source>
</evidence>
<reference evidence="12" key="2">
    <citation type="submission" date="2025-08" db="UniProtKB">
        <authorList>
            <consortium name="RefSeq"/>
        </authorList>
    </citation>
    <scope>IDENTIFICATION</scope>
</reference>
<dbReference type="Proteomes" id="UP000694886">
    <property type="component" value="Chromosome 6"/>
</dbReference>
<dbReference type="Pfam" id="PF13855">
    <property type="entry name" value="LRR_8"/>
    <property type="match status" value="1"/>
</dbReference>
<dbReference type="InterPro" id="IPR057135">
    <property type="entry name" value="At4g27190-like_LRR"/>
</dbReference>
<dbReference type="InterPro" id="IPR003591">
    <property type="entry name" value="Leu-rich_rpt_typical-subtyp"/>
</dbReference>
<dbReference type="InterPro" id="IPR036388">
    <property type="entry name" value="WH-like_DNA-bd_sf"/>
</dbReference>
<dbReference type="PANTHER" id="PTHR33463:SF220">
    <property type="entry name" value="NB-ARC DOMAIN-CONTAINING PROTEIN"/>
    <property type="match status" value="1"/>
</dbReference>
<dbReference type="PRINTS" id="PR00364">
    <property type="entry name" value="DISEASERSIST"/>
</dbReference>
<dbReference type="PANTHER" id="PTHR33463">
    <property type="entry name" value="NB-ARC DOMAIN-CONTAINING PROTEIN-RELATED"/>
    <property type="match status" value="1"/>
</dbReference>
<gene>
    <name evidence="12" type="primary">LOC18507157</name>
</gene>
<feature type="domain" description="Disease resistance protein winged helix" evidence="10">
    <location>
        <begin position="391"/>
        <end position="459"/>
    </location>
</feature>
<dbReference type="InterPro" id="IPR027417">
    <property type="entry name" value="P-loop_NTPase"/>
</dbReference>
<dbReference type="GO" id="GO:0006952">
    <property type="term" value="P:defense response"/>
    <property type="evidence" value="ECO:0007669"/>
    <property type="project" value="UniProtKB-KW"/>
</dbReference>
<proteinExistence type="inferred from homology"/>
<reference evidence="11" key="1">
    <citation type="journal article" date="1997" name="Nucleic Acids Res.">
        <title>tRNAscan-SE: a program for improved detection of transfer RNA genes in genomic sequence.</title>
        <authorList>
            <person name="Lowe T.M."/>
            <person name="Eddy S.R."/>
        </authorList>
    </citation>
    <scope>NUCLEOTIDE SEQUENCE [LARGE SCALE GENOMIC DNA]</scope>
    <source>
        <strain evidence="11">r\B97-61/B2</strain>
    </source>
</reference>
<dbReference type="FunFam" id="1.10.10.10:FF:000322">
    <property type="entry name" value="Probable disease resistance protein At1g63360"/>
    <property type="match status" value="1"/>
</dbReference>
<keyword evidence="3" id="KW-0677">Repeat</keyword>
<protein>
    <submittedName>
        <fullName evidence="12">Probable disease resistance protein At1g12290</fullName>
    </submittedName>
</protein>
<dbReference type="InterPro" id="IPR032675">
    <property type="entry name" value="LRR_dom_sf"/>
</dbReference>
<evidence type="ECO:0000256" key="5">
    <source>
        <dbReference type="ARBA" id="ARBA00022821"/>
    </source>
</evidence>
<dbReference type="Pfam" id="PF00931">
    <property type="entry name" value="NB-ARC"/>
    <property type="match status" value="1"/>
</dbReference>
<dbReference type="InterPro" id="IPR042197">
    <property type="entry name" value="Apaf_helical"/>
</dbReference>
<dbReference type="Gene3D" id="3.80.10.10">
    <property type="entry name" value="Ribonuclease Inhibitor"/>
    <property type="match status" value="2"/>
</dbReference>
<keyword evidence="4" id="KW-0547">Nucleotide-binding</keyword>
<dbReference type="Pfam" id="PF23247">
    <property type="entry name" value="LRR_RPS2"/>
    <property type="match status" value="1"/>
</dbReference>
<evidence type="ECO:0000256" key="7">
    <source>
        <dbReference type="SAM" id="Coils"/>
    </source>
</evidence>
<dbReference type="InterPro" id="IPR050905">
    <property type="entry name" value="Plant_NBS-LRR"/>
</dbReference>
<dbReference type="Pfam" id="PF23559">
    <property type="entry name" value="WHD_DRP"/>
    <property type="match status" value="1"/>
</dbReference>
<dbReference type="AlphaFoldDB" id="A0AB32WL14"/>
<evidence type="ECO:0000256" key="2">
    <source>
        <dbReference type="ARBA" id="ARBA00022614"/>
    </source>
</evidence>
<feature type="non-terminal residue" evidence="12">
    <location>
        <position position="1"/>
    </location>
</feature>
<dbReference type="Gene3D" id="1.10.10.10">
    <property type="entry name" value="Winged helix-like DNA-binding domain superfamily/Winged helix DNA-binding domain"/>
    <property type="match status" value="1"/>
</dbReference>
<keyword evidence="2" id="KW-0433">Leucine-rich repeat</keyword>
<dbReference type="GO" id="GO:0043531">
    <property type="term" value="F:ADP binding"/>
    <property type="evidence" value="ECO:0007669"/>
    <property type="project" value="InterPro"/>
</dbReference>
<evidence type="ECO:0000313" key="11">
    <source>
        <dbReference type="Proteomes" id="UP000694886"/>
    </source>
</evidence>
<feature type="coiled-coil region" evidence="7">
    <location>
        <begin position="5"/>
        <end position="39"/>
    </location>
</feature>
<dbReference type="InterPro" id="IPR001611">
    <property type="entry name" value="Leu-rich_rpt"/>
</dbReference>
<dbReference type="FunFam" id="3.40.50.300:FF:001091">
    <property type="entry name" value="Probable disease resistance protein At1g61300"/>
    <property type="match status" value="1"/>
</dbReference>
<name>A0AB32WL14_THECC</name>
<dbReference type="Gene3D" id="1.10.8.430">
    <property type="entry name" value="Helical domain of apoptotic protease-activating factors"/>
    <property type="match status" value="1"/>
</dbReference>
<dbReference type="InterPro" id="IPR058922">
    <property type="entry name" value="WHD_DRP"/>
</dbReference>
<evidence type="ECO:0000259" key="9">
    <source>
        <dbReference type="Pfam" id="PF23247"/>
    </source>
</evidence>
<keyword evidence="5" id="KW-0611">Plant defense</keyword>
<accession>A0AB32WL14</accession>
<dbReference type="PROSITE" id="PS51450">
    <property type="entry name" value="LRR"/>
    <property type="match status" value="1"/>
</dbReference>
<comment type="similarity">
    <text evidence="1">Belongs to the disease resistance NB-LRR family.</text>
</comment>
<evidence type="ECO:0000256" key="1">
    <source>
        <dbReference type="ARBA" id="ARBA00008894"/>
    </source>
</evidence>
<dbReference type="InterPro" id="IPR002182">
    <property type="entry name" value="NB-ARC"/>
</dbReference>